<dbReference type="Proteomes" id="UP001162031">
    <property type="component" value="Unassembled WGS sequence"/>
</dbReference>
<dbReference type="SUPFAM" id="SSF81301">
    <property type="entry name" value="Nucleotidyltransferase"/>
    <property type="match status" value="1"/>
</dbReference>
<dbReference type="CDD" id="cd05398">
    <property type="entry name" value="NT_ClassII-CCAase"/>
    <property type="match status" value="1"/>
</dbReference>
<comment type="similarity">
    <text evidence="1 5">Belongs to the tRNA nucleotidyltransferase/poly(A) polymerase family.</text>
</comment>
<protein>
    <recommendedName>
        <fullName evidence="10">Poly A polymerase head domain-containing protein</fullName>
    </recommendedName>
</protein>
<dbReference type="GO" id="GO:0001680">
    <property type="term" value="P:tRNA 3'-terminal CCA addition"/>
    <property type="evidence" value="ECO:0007669"/>
    <property type="project" value="TreeGrafter"/>
</dbReference>
<keyword evidence="2 5" id="KW-0808">Transferase</keyword>
<evidence type="ECO:0000256" key="3">
    <source>
        <dbReference type="ARBA" id="ARBA00022741"/>
    </source>
</evidence>
<dbReference type="Pfam" id="PF01743">
    <property type="entry name" value="PolyA_pol"/>
    <property type="match status" value="1"/>
</dbReference>
<dbReference type="EMBL" id="CANTFL010000199">
    <property type="protein sequence ID" value="CAI5718222.1"/>
    <property type="molecule type" value="Genomic_DNA"/>
</dbReference>
<dbReference type="InterPro" id="IPR043519">
    <property type="entry name" value="NT_sf"/>
</dbReference>
<gene>
    <name evidence="8" type="ORF">HBR001_LOCUS1968</name>
</gene>
<evidence type="ECO:0000256" key="2">
    <source>
        <dbReference type="ARBA" id="ARBA00022679"/>
    </source>
</evidence>
<evidence type="ECO:0000256" key="1">
    <source>
        <dbReference type="ARBA" id="ARBA00007265"/>
    </source>
</evidence>
<dbReference type="GO" id="GO:0003723">
    <property type="term" value="F:RNA binding"/>
    <property type="evidence" value="ECO:0007669"/>
    <property type="project" value="UniProtKB-KW"/>
</dbReference>
<evidence type="ECO:0008006" key="10">
    <source>
        <dbReference type="Google" id="ProtNLM"/>
    </source>
</evidence>
<keyword evidence="3" id="KW-0547">Nucleotide-binding</keyword>
<comment type="caution">
    <text evidence="8">The sequence shown here is derived from an EMBL/GenBank/DDBJ whole genome shotgun (WGS) entry which is preliminary data.</text>
</comment>
<name>A0AAV0TB72_HYABA</name>
<dbReference type="GO" id="GO:0000166">
    <property type="term" value="F:nucleotide binding"/>
    <property type="evidence" value="ECO:0007669"/>
    <property type="project" value="UniProtKB-KW"/>
</dbReference>
<feature type="domain" description="Poly A polymerase head" evidence="6">
    <location>
        <begin position="83"/>
        <end position="220"/>
    </location>
</feature>
<evidence type="ECO:0000313" key="8">
    <source>
        <dbReference type="EMBL" id="CAI5718222.1"/>
    </source>
</evidence>
<accession>A0AAV0TB72</accession>
<dbReference type="SUPFAM" id="SSF81891">
    <property type="entry name" value="Poly A polymerase C-terminal region-like"/>
    <property type="match status" value="1"/>
</dbReference>
<dbReference type="PANTHER" id="PTHR13734">
    <property type="entry name" value="TRNA-NUCLEOTIDYLTRANSFERASE"/>
    <property type="match status" value="1"/>
</dbReference>
<evidence type="ECO:0000256" key="5">
    <source>
        <dbReference type="RuleBase" id="RU003953"/>
    </source>
</evidence>
<proteinExistence type="inferred from homology"/>
<dbReference type="InterPro" id="IPR002646">
    <property type="entry name" value="PolA_pol_head_dom"/>
</dbReference>
<reference evidence="8" key="1">
    <citation type="submission" date="2022-12" db="EMBL/GenBank/DDBJ databases">
        <authorList>
            <person name="Webb A."/>
        </authorList>
    </citation>
    <scope>NUCLEOTIDE SEQUENCE</scope>
    <source>
        <strain evidence="8">Hp1</strain>
    </source>
</reference>
<organism evidence="8 9">
    <name type="scientific">Hyaloperonospora brassicae</name>
    <name type="common">Brassica downy mildew</name>
    <name type="synonym">Peronospora brassicae</name>
    <dbReference type="NCBI Taxonomy" id="162125"/>
    <lineage>
        <taxon>Eukaryota</taxon>
        <taxon>Sar</taxon>
        <taxon>Stramenopiles</taxon>
        <taxon>Oomycota</taxon>
        <taxon>Peronosporomycetes</taxon>
        <taxon>Peronosporales</taxon>
        <taxon>Peronosporaceae</taxon>
        <taxon>Hyaloperonospora</taxon>
    </lineage>
</organism>
<dbReference type="Gene3D" id="3.30.460.10">
    <property type="entry name" value="Beta Polymerase, domain 2"/>
    <property type="match status" value="1"/>
</dbReference>
<evidence type="ECO:0000259" key="7">
    <source>
        <dbReference type="Pfam" id="PF12627"/>
    </source>
</evidence>
<feature type="domain" description="tRNA nucleotidyltransferase/poly(A) polymerase RNA and SrmB- binding" evidence="7">
    <location>
        <begin position="250"/>
        <end position="309"/>
    </location>
</feature>
<dbReference type="GO" id="GO:0052927">
    <property type="term" value="F:CC tRNA cytidylyltransferase activity"/>
    <property type="evidence" value="ECO:0007669"/>
    <property type="project" value="TreeGrafter"/>
</dbReference>
<sequence>MHRLLLAPPRRAVCPPVAFRRPRTASTTTACVSSLSSRANDSTSASVASTQRPHVQLSLTPAEDALFSFLEYIQRRYTPATQLRVAGGWVRDKLRGAASADIDIALTDIKGTTFAQHILSFQRARKLRVSPIGIVKANSEKAKHLEVASVTIDDTTVDFVHLRAEAYAETSRVPLVTFATPAADACRRDLTINALFYNLHTREVEDFTGQGVPDLLEHRIIRTPNDPVQTFLDDPLRVLRALRFACDFGFALDTALEKAVLEQREIVAAMRRKVSRERIGIEVRKMLSGKDPARGFDLLRQFELLELVFSGGVGAMNERLPVDGNAGNKDDERKFLPRQWTASMKDRASHYLSYLQHSRLALANCEISNVESTAAILTPLFVPELPRVDLDTCWKKDVPLHDELRGTTEQDIVESSLEFLDRRDAIASTIDFTEIVEMLKVQVKWPKPAGKRVALIVEAVATYPTRELPVASFQADHETRDCLDSARLKHCVQQFMWMTQYHSVIAPALTILASDCSYDKQDKETASLDEQQQSALKTYLEMANSYAQSGGQVDKSSQCRRIDGKTVQVRLGRGAKRGIAQALRVLHVWEKVHPSASLDDELAFLDRLAPLLCA</sequence>
<keyword evidence="4 5" id="KW-0694">RNA-binding</keyword>
<evidence type="ECO:0000259" key="6">
    <source>
        <dbReference type="Pfam" id="PF01743"/>
    </source>
</evidence>
<dbReference type="InterPro" id="IPR032828">
    <property type="entry name" value="PolyA_RNA-bd"/>
</dbReference>
<dbReference type="Pfam" id="PF12627">
    <property type="entry name" value="PolyA_pol_RNAbd"/>
    <property type="match status" value="1"/>
</dbReference>
<dbReference type="PANTHER" id="PTHR13734:SF5">
    <property type="entry name" value="CCA TRNA NUCLEOTIDYLTRANSFERASE, MITOCHONDRIAL"/>
    <property type="match status" value="1"/>
</dbReference>
<evidence type="ECO:0000256" key="4">
    <source>
        <dbReference type="ARBA" id="ARBA00022884"/>
    </source>
</evidence>
<keyword evidence="9" id="KW-1185">Reference proteome</keyword>
<dbReference type="AlphaFoldDB" id="A0AAV0TB72"/>
<dbReference type="Gene3D" id="1.10.3090.10">
    <property type="entry name" value="cca-adding enzyme, domain 2"/>
    <property type="match status" value="1"/>
</dbReference>
<evidence type="ECO:0000313" key="9">
    <source>
        <dbReference type="Proteomes" id="UP001162031"/>
    </source>
</evidence>
<dbReference type="GO" id="GO:0052929">
    <property type="term" value="F:ATP:3'-cytidine-cytidine-tRNA adenylyltransferase activity"/>
    <property type="evidence" value="ECO:0007669"/>
    <property type="project" value="TreeGrafter"/>
</dbReference>